<dbReference type="SUPFAM" id="SSF55729">
    <property type="entry name" value="Acyl-CoA N-acyltransferases (Nat)"/>
    <property type="match status" value="1"/>
</dbReference>
<gene>
    <name evidence="2" type="ORF">NVS32_05780</name>
</gene>
<sequence length="154" mass="17363">MRLEQYTPARRQDFIDLNTWWIGRYFGPIEPTDMLEFEGIDDEVRHGGMAFFAVDDDGTALATCAAFDRGDAGWEIAKLGSNPAREHSGCGTAVFEASVAWAEQHGARRIFILTNSALKPAIHIYESHGFRRIQTDDFEGYSRGDYALEKVVRQ</sequence>
<protein>
    <submittedName>
        <fullName evidence="2">GNAT family N-acetyltransferase</fullName>
    </submittedName>
</protein>
<dbReference type="RefSeq" id="WP_258499031.1">
    <property type="nucleotide sequence ID" value="NZ_JANSKA010000003.1"/>
</dbReference>
<name>A0ABT1Z8C8_9ACTN</name>
<dbReference type="Pfam" id="PF00583">
    <property type="entry name" value="Acetyltransf_1"/>
    <property type="match status" value="1"/>
</dbReference>
<evidence type="ECO:0000313" key="2">
    <source>
        <dbReference type="EMBL" id="MCR9036459.1"/>
    </source>
</evidence>
<organism evidence="2 3">
    <name type="scientific">Tractidigestivibacter montrealensis</name>
    <dbReference type="NCBI Taxonomy" id="2972466"/>
    <lineage>
        <taxon>Bacteria</taxon>
        <taxon>Bacillati</taxon>
        <taxon>Actinomycetota</taxon>
        <taxon>Coriobacteriia</taxon>
        <taxon>Coriobacteriales</taxon>
        <taxon>Atopobiaceae</taxon>
        <taxon>Tractidigestivibacter</taxon>
    </lineage>
</organism>
<dbReference type="PROSITE" id="PS51186">
    <property type="entry name" value="GNAT"/>
    <property type="match status" value="1"/>
</dbReference>
<dbReference type="InterPro" id="IPR000182">
    <property type="entry name" value="GNAT_dom"/>
</dbReference>
<dbReference type="CDD" id="cd04301">
    <property type="entry name" value="NAT_SF"/>
    <property type="match status" value="1"/>
</dbReference>
<comment type="caution">
    <text evidence="2">The sequence shown here is derived from an EMBL/GenBank/DDBJ whole genome shotgun (WGS) entry which is preliminary data.</text>
</comment>
<accession>A0ABT1Z8C8</accession>
<feature type="domain" description="N-acetyltransferase" evidence="1">
    <location>
        <begin position="1"/>
        <end position="153"/>
    </location>
</feature>
<evidence type="ECO:0000259" key="1">
    <source>
        <dbReference type="PROSITE" id="PS51186"/>
    </source>
</evidence>
<keyword evidence="3" id="KW-1185">Reference proteome</keyword>
<dbReference type="EMBL" id="JANSKA010000003">
    <property type="protein sequence ID" value="MCR9036459.1"/>
    <property type="molecule type" value="Genomic_DNA"/>
</dbReference>
<evidence type="ECO:0000313" key="3">
    <source>
        <dbReference type="Proteomes" id="UP001204320"/>
    </source>
</evidence>
<dbReference type="InterPro" id="IPR016181">
    <property type="entry name" value="Acyl_CoA_acyltransferase"/>
</dbReference>
<dbReference type="Gene3D" id="3.40.630.30">
    <property type="match status" value="1"/>
</dbReference>
<proteinExistence type="predicted"/>
<reference evidence="2 3" key="1">
    <citation type="submission" date="2022-08" db="EMBL/GenBank/DDBJ databases">
        <title>Tractidigestivibacter montrealensis type strain KD21.</title>
        <authorList>
            <person name="Diop K."/>
            <person name="Richard C."/>
            <person name="Routy B."/>
        </authorList>
    </citation>
    <scope>NUCLEOTIDE SEQUENCE [LARGE SCALE GENOMIC DNA]</scope>
    <source>
        <strain evidence="2 3">KD21</strain>
    </source>
</reference>
<dbReference type="Proteomes" id="UP001204320">
    <property type="component" value="Unassembled WGS sequence"/>
</dbReference>